<reference evidence="1" key="1">
    <citation type="submission" date="2020-12" db="EMBL/GenBank/DDBJ databases">
        <title>Clostridium thailandense sp. nov., a novel acetogenic bacterium isolated from peat land soil in Thailand.</title>
        <authorList>
            <person name="Chaikitkaew S."/>
            <person name="Birkeland N.K."/>
        </authorList>
    </citation>
    <scope>NUCLEOTIDE SEQUENCE</scope>
    <source>
        <strain evidence="1">PL3</strain>
    </source>
</reference>
<dbReference type="RefSeq" id="WP_218323615.1">
    <property type="nucleotide sequence ID" value="NZ_JAEEGC010000184.1"/>
</dbReference>
<dbReference type="Proteomes" id="UP000694308">
    <property type="component" value="Unassembled WGS sequence"/>
</dbReference>
<evidence type="ECO:0000313" key="1">
    <source>
        <dbReference type="EMBL" id="MBV7276533.1"/>
    </source>
</evidence>
<accession>A0A949U1A5</accession>
<dbReference type="NCBIfam" id="NF033679">
    <property type="entry name" value="DNRLRE_dom"/>
    <property type="match status" value="1"/>
</dbReference>
<dbReference type="AlphaFoldDB" id="A0A949U1A5"/>
<organism evidence="1 2">
    <name type="scientific">Clostridium thailandense</name>
    <dbReference type="NCBI Taxonomy" id="2794346"/>
    <lineage>
        <taxon>Bacteria</taxon>
        <taxon>Bacillati</taxon>
        <taxon>Bacillota</taxon>
        <taxon>Clostridia</taxon>
        <taxon>Eubacteriales</taxon>
        <taxon>Clostridiaceae</taxon>
        <taxon>Clostridium</taxon>
    </lineage>
</organism>
<name>A0A949U1A5_9CLOT</name>
<dbReference type="EMBL" id="JAEEGC010000184">
    <property type="protein sequence ID" value="MBV7276533.1"/>
    <property type="molecule type" value="Genomic_DNA"/>
</dbReference>
<protein>
    <submittedName>
        <fullName evidence="1">DNRLRE domain-containing protein</fullName>
    </submittedName>
</protein>
<proteinExistence type="predicted"/>
<sequence>MASVIIPATKSLTITTKYPSKSLNGDTIAVGCDGTYKYYSYLFFDISSIPCDALILSAELVLFKTDDFYCDCDKIFSISPLCDYFSSYTSYKNQPDVIFYIKKNFYPLTSKVAVTVNINPIISLWVENKLINKGIALYYEKNKKVVANFGSSKSKDEYTIPFINVNYEKKKVKCEEDPNKNNATIREVRVIGTVGAHSTYDSVVNLQVTRQNGNKDNYYVADEYVNPSDSPKHIDKTYNIAVIPKESNGDQEEMTLYGAYRD</sequence>
<comment type="caution">
    <text evidence="1">The sequence shown here is derived from an EMBL/GenBank/DDBJ whole genome shotgun (WGS) entry which is preliminary data.</text>
</comment>
<evidence type="ECO:0000313" key="2">
    <source>
        <dbReference type="Proteomes" id="UP000694308"/>
    </source>
</evidence>
<keyword evidence="2" id="KW-1185">Reference proteome</keyword>
<gene>
    <name evidence="1" type="ORF">I6U48_27035</name>
</gene>